<evidence type="ECO:0000313" key="5">
    <source>
        <dbReference type="Proteomes" id="UP000473531"/>
    </source>
</evidence>
<name>A0A6L7GGN5_9SPHN</name>
<feature type="domain" description="J" evidence="3">
    <location>
        <begin position="52"/>
        <end position="115"/>
    </location>
</feature>
<dbReference type="EMBL" id="WTYU01000002">
    <property type="protein sequence ID" value="MXP14760.1"/>
    <property type="molecule type" value="Genomic_DNA"/>
</dbReference>
<dbReference type="AlphaFoldDB" id="A0A6L7GGN5"/>
<dbReference type="OrthoDB" id="9779889at2"/>
<keyword evidence="1" id="KW-0143">Chaperone</keyword>
<dbReference type="SUPFAM" id="SSF46565">
    <property type="entry name" value="Chaperone J-domain"/>
    <property type="match status" value="1"/>
</dbReference>
<proteinExistence type="predicted"/>
<dbReference type="PANTHER" id="PTHR44145">
    <property type="entry name" value="DNAJ HOMOLOG SUBFAMILY A MEMBER 3, MITOCHONDRIAL"/>
    <property type="match status" value="1"/>
</dbReference>
<dbReference type="Pfam" id="PF00226">
    <property type="entry name" value="DnaJ"/>
    <property type="match status" value="1"/>
</dbReference>
<dbReference type="PROSITE" id="PS50076">
    <property type="entry name" value="DNAJ_2"/>
    <property type="match status" value="1"/>
</dbReference>
<dbReference type="SMART" id="SM00271">
    <property type="entry name" value="DnaJ"/>
    <property type="match status" value="1"/>
</dbReference>
<keyword evidence="5" id="KW-1185">Reference proteome</keyword>
<dbReference type="InterPro" id="IPR001623">
    <property type="entry name" value="DnaJ_domain"/>
</dbReference>
<dbReference type="PANTHER" id="PTHR44145:SF3">
    <property type="entry name" value="DNAJ HOMOLOG SUBFAMILY A MEMBER 3, MITOCHONDRIAL"/>
    <property type="match status" value="1"/>
</dbReference>
<evidence type="ECO:0000313" key="4">
    <source>
        <dbReference type="EMBL" id="MXP14760.1"/>
    </source>
</evidence>
<dbReference type="Gene3D" id="1.10.287.110">
    <property type="entry name" value="DnaJ domain"/>
    <property type="match status" value="1"/>
</dbReference>
<evidence type="ECO:0000256" key="2">
    <source>
        <dbReference type="SAM" id="MobiDB-lite"/>
    </source>
</evidence>
<dbReference type="CDD" id="cd06257">
    <property type="entry name" value="DnaJ"/>
    <property type="match status" value="1"/>
</dbReference>
<reference evidence="4 5" key="1">
    <citation type="submission" date="2019-12" db="EMBL/GenBank/DDBJ databases">
        <title>Genomic-based taxomic classification of the family Erythrobacteraceae.</title>
        <authorList>
            <person name="Xu L."/>
        </authorList>
    </citation>
    <scope>NUCLEOTIDE SEQUENCE [LARGE SCALE GENOMIC DNA]</scope>
    <source>
        <strain evidence="4 5">KCTC 52259</strain>
    </source>
</reference>
<dbReference type="InterPro" id="IPR036869">
    <property type="entry name" value="J_dom_sf"/>
</dbReference>
<protein>
    <submittedName>
        <fullName evidence="4">DnaJ domain-containing protein</fullName>
    </submittedName>
</protein>
<feature type="region of interest" description="Disordered" evidence="2">
    <location>
        <begin position="15"/>
        <end position="40"/>
    </location>
</feature>
<dbReference type="Proteomes" id="UP000473531">
    <property type="component" value="Unassembled WGS sequence"/>
</dbReference>
<comment type="caution">
    <text evidence="4">The sequence shown here is derived from an EMBL/GenBank/DDBJ whole genome shotgun (WGS) entry which is preliminary data.</text>
</comment>
<gene>
    <name evidence="4" type="ORF">GRI44_08355</name>
</gene>
<evidence type="ECO:0000256" key="1">
    <source>
        <dbReference type="ARBA" id="ARBA00023186"/>
    </source>
</evidence>
<dbReference type="RefSeq" id="WP_160601378.1">
    <property type="nucleotide sequence ID" value="NZ_WTYU01000002.1"/>
</dbReference>
<organism evidence="4 5">
    <name type="scientific">Allopontixanthobacter confluentis</name>
    <dbReference type="NCBI Taxonomy" id="1849021"/>
    <lineage>
        <taxon>Bacteria</taxon>
        <taxon>Pseudomonadati</taxon>
        <taxon>Pseudomonadota</taxon>
        <taxon>Alphaproteobacteria</taxon>
        <taxon>Sphingomonadales</taxon>
        <taxon>Erythrobacteraceae</taxon>
        <taxon>Allopontixanthobacter</taxon>
    </lineage>
</organism>
<evidence type="ECO:0000259" key="3">
    <source>
        <dbReference type="PROSITE" id="PS50076"/>
    </source>
</evidence>
<sequence>MSEIEISSPFRLPDRAAPRLTARRQSASRPVSIAARSERQGATVNNSHEFVDYYKKLGVAPSSSFRELESAWHLLAKKFHPDNPLTADFESFSEIIEAYHVLRDPGRRDAYDRQHFPDTRKPPIDTHTDLFGLVDNKTAIADAEMKDRILLTLYKRRREMASDPGILQWLLQETLACPEEQFEFHIWYLKSKGFIEIMESSALAITIQGVDEVISTSRAEQTRTFLLASNEGPAD</sequence>
<dbReference type="InterPro" id="IPR051938">
    <property type="entry name" value="Apopto_cytoskel_mod"/>
</dbReference>
<accession>A0A6L7GGN5</accession>